<evidence type="ECO:0000313" key="1">
    <source>
        <dbReference type="EMBL" id="SFL39498.1"/>
    </source>
</evidence>
<gene>
    <name evidence="1" type="ORF">SAMN05216438_10811</name>
</gene>
<dbReference type="Proteomes" id="UP000181969">
    <property type="component" value="Unassembled WGS sequence"/>
</dbReference>
<organism evidence="1">
    <name type="scientific">Lactococcus garvieae</name>
    <dbReference type="NCBI Taxonomy" id="1363"/>
    <lineage>
        <taxon>Bacteria</taxon>
        <taxon>Bacillati</taxon>
        <taxon>Bacillota</taxon>
        <taxon>Bacilli</taxon>
        <taxon>Lactobacillales</taxon>
        <taxon>Streptococcaceae</taxon>
        <taxon>Lactococcus</taxon>
    </lineage>
</organism>
<proteinExistence type="predicted"/>
<reference evidence="1" key="1">
    <citation type="submission" date="2016-10" db="EMBL/GenBank/DDBJ databases">
        <authorList>
            <person name="de Groot N.N."/>
        </authorList>
    </citation>
    <scope>NUCLEOTIDE SEQUENCE [LARGE SCALE GENOMIC DNA]</scope>
    <source>
        <strain evidence="1">M79</strain>
    </source>
</reference>
<dbReference type="PROSITE" id="PS51257">
    <property type="entry name" value="PROKAR_LIPOPROTEIN"/>
    <property type="match status" value="1"/>
</dbReference>
<name>A0A1I4HB54_9LACT</name>
<sequence length="47" mass="5314">MMDRFELAVCLFIVVIGSFMAGAACVGIQLEKVKKQRDEALKRLEKK</sequence>
<evidence type="ECO:0008006" key="2">
    <source>
        <dbReference type="Google" id="ProtNLM"/>
    </source>
</evidence>
<dbReference type="EMBL" id="FOTJ01000008">
    <property type="protein sequence ID" value="SFL39498.1"/>
    <property type="molecule type" value="Genomic_DNA"/>
</dbReference>
<accession>A0A1I4HB54</accession>
<protein>
    <recommendedName>
        <fullName evidence="2">DUF3789 domain-containing protein</fullName>
    </recommendedName>
</protein>
<dbReference type="AlphaFoldDB" id="A0A1I4HB54"/>